<dbReference type="NCBIfam" id="TIGR00586">
    <property type="entry name" value="mutt"/>
    <property type="match status" value="1"/>
</dbReference>
<reference evidence="20 21" key="1">
    <citation type="submission" date="2019-02" db="EMBL/GenBank/DDBJ databases">
        <title>Genomic Encyclopedia of Type Strains, Phase IV (KMG-IV): sequencing the most valuable type-strain genomes for metagenomic binning, comparative biology and taxonomic classification.</title>
        <authorList>
            <person name="Goeker M."/>
        </authorList>
    </citation>
    <scope>NUCLEOTIDE SEQUENCE [LARGE SCALE GENOMIC DNA]</scope>
    <source>
        <strain evidence="20 21">DSM 105135</strain>
    </source>
</reference>
<evidence type="ECO:0000256" key="11">
    <source>
        <dbReference type="ARBA" id="ARBA00036904"/>
    </source>
</evidence>
<dbReference type="InterPro" id="IPR015797">
    <property type="entry name" value="NUDIX_hydrolase-like_dom_sf"/>
</dbReference>
<dbReference type="GO" id="GO:0044715">
    <property type="term" value="F:8-oxo-dGDP phosphatase activity"/>
    <property type="evidence" value="ECO:0007669"/>
    <property type="project" value="TreeGrafter"/>
</dbReference>
<dbReference type="Gene3D" id="3.90.79.10">
    <property type="entry name" value="Nucleoside Triphosphate Pyrophosphohydrolase"/>
    <property type="match status" value="1"/>
</dbReference>
<dbReference type="NCBIfam" id="NF006530">
    <property type="entry name" value="PRK08999.1"/>
    <property type="match status" value="1"/>
</dbReference>
<evidence type="ECO:0000256" key="16">
    <source>
        <dbReference type="ARBA" id="ARBA00042798"/>
    </source>
</evidence>
<feature type="binding site" evidence="17">
    <location>
        <position position="26"/>
    </location>
    <ligand>
        <name>8-oxo-dGTP</name>
        <dbReference type="ChEBI" id="CHEBI:77896"/>
    </ligand>
</feature>
<evidence type="ECO:0000256" key="4">
    <source>
        <dbReference type="ARBA" id="ARBA00022705"/>
    </source>
</evidence>
<dbReference type="AlphaFoldDB" id="A0A4V2G324"/>
<dbReference type="CDD" id="cd00564">
    <property type="entry name" value="TMP_TenI"/>
    <property type="match status" value="1"/>
</dbReference>
<dbReference type="Pfam" id="PF02581">
    <property type="entry name" value="TMP-TENI"/>
    <property type="match status" value="1"/>
</dbReference>
<dbReference type="InterPro" id="IPR020084">
    <property type="entry name" value="NUDIX_hydrolase_CS"/>
</dbReference>
<dbReference type="PANTHER" id="PTHR47707:SF1">
    <property type="entry name" value="NUDIX HYDROLASE FAMILY PROTEIN"/>
    <property type="match status" value="1"/>
</dbReference>
<evidence type="ECO:0000256" key="9">
    <source>
        <dbReference type="ARBA" id="ARBA00023204"/>
    </source>
</evidence>
<comment type="similarity">
    <text evidence="2">Belongs to the Nudix hydrolase family.</text>
</comment>
<dbReference type="SUPFAM" id="SSF55811">
    <property type="entry name" value="Nudix"/>
    <property type="match status" value="1"/>
</dbReference>
<dbReference type="GO" id="GO:0035539">
    <property type="term" value="F:8-oxo-7,8-dihydrodeoxyguanosine triphosphate pyrophosphatase activity"/>
    <property type="evidence" value="ECO:0007669"/>
    <property type="project" value="UniProtKB-EC"/>
</dbReference>
<dbReference type="PRINTS" id="PR00502">
    <property type="entry name" value="NUDIXFAMILY"/>
</dbReference>
<evidence type="ECO:0000256" key="13">
    <source>
        <dbReference type="ARBA" id="ARBA00040794"/>
    </source>
</evidence>
<dbReference type="InterPro" id="IPR029119">
    <property type="entry name" value="MutY_C"/>
</dbReference>
<dbReference type="GO" id="GO:0006260">
    <property type="term" value="P:DNA replication"/>
    <property type="evidence" value="ECO:0007669"/>
    <property type="project" value="UniProtKB-KW"/>
</dbReference>
<organism evidence="20 21">
    <name type="scientific">Fluviicoccus keumensis</name>
    <dbReference type="NCBI Taxonomy" id="1435465"/>
    <lineage>
        <taxon>Bacteria</taxon>
        <taxon>Pseudomonadati</taxon>
        <taxon>Pseudomonadota</taxon>
        <taxon>Gammaproteobacteria</taxon>
        <taxon>Moraxellales</taxon>
        <taxon>Moraxellaceae</taxon>
        <taxon>Fluviicoccus</taxon>
    </lineage>
</organism>
<feature type="domain" description="Nudix hydrolase" evidence="19">
    <location>
        <begin position="1"/>
        <end position="128"/>
    </location>
</feature>
<feature type="binding site" evidence="18">
    <location>
        <position position="55"/>
    </location>
    <ligand>
        <name>Mg(2+)</name>
        <dbReference type="ChEBI" id="CHEBI:18420"/>
    </ligand>
</feature>
<dbReference type="GO" id="GO:0046872">
    <property type="term" value="F:metal ion binding"/>
    <property type="evidence" value="ECO:0007669"/>
    <property type="project" value="UniProtKB-KW"/>
</dbReference>
<evidence type="ECO:0000256" key="7">
    <source>
        <dbReference type="ARBA" id="ARBA00022801"/>
    </source>
</evidence>
<evidence type="ECO:0000256" key="17">
    <source>
        <dbReference type="PIRSR" id="PIRSR603561-1"/>
    </source>
</evidence>
<evidence type="ECO:0000256" key="10">
    <source>
        <dbReference type="ARBA" id="ARBA00035861"/>
    </source>
</evidence>
<keyword evidence="4" id="KW-0235">DNA replication</keyword>
<dbReference type="PANTHER" id="PTHR47707">
    <property type="entry name" value="8-OXO-DGTP DIPHOSPHATASE"/>
    <property type="match status" value="1"/>
</dbReference>
<evidence type="ECO:0000256" key="18">
    <source>
        <dbReference type="PIRSR" id="PIRSR603561-2"/>
    </source>
</evidence>
<dbReference type="GO" id="GO:0006281">
    <property type="term" value="P:DNA repair"/>
    <property type="evidence" value="ECO:0007669"/>
    <property type="project" value="UniProtKB-KW"/>
</dbReference>
<evidence type="ECO:0000256" key="1">
    <source>
        <dbReference type="ARBA" id="ARBA00001946"/>
    </source>
</evidence>
<evidence type="ECO:0000256" key="12">
    <source>
        <dbReference type="ARBA" id="ARBA00038905"/>
    </source>
</evidence>
<dbReference type="InterPro" id="IPR013785">
    <property type="entry name" value="Aldolase_TIM"/>
</dbReference>
<comment type="caution">
    <text evidence="20">The sequence shown here is derived from an EMBL/GenBank/DDBJ whole genome shotgun (WGS) entry which is preliminary data.</text>
</comment>
<comment type="catalytic activity">
    <reaction evidence="11">
        <text>8-oxo-GTP + H2O = 8-oxo-GMP + diphosphate + H(+)</text>
        <dbReference type="Rhea" id="RHEA:67616"/>
        <dbReference type="ChEBI" id="CHEBI:15377"/>
        <dbReference type="ChEBI" id="CHEBI:15378"/>
        <dbReference type="ChEBI" id="CHEBI:33019"/>
        <dbReference type="ChEBI" id="CHEBI:143553"/>
        <dbReference type="ChEBI" id="CHEBI:145694"/>
    </reaction>
</comment>
<feature type="binding site" evidence="17">
    <location>
        <position position="21"/>
    </location>
    <ligand>
        <name>8-oxo-dGTP</name>
        <dbReference type="ChEBI" id="CHEBI:77896"/>
    </ligand>
</feature>
<dbReference type="GO" id="GO:0044716">
    <property type="term" value="F:8-oxo-GDP phosphatase activity"/>
    <property type="evidence" value="ECO:0007669"/>
    <property type="project" value="TreeGrafter"/>
</dbReference>
<dbReference type="EC" id="3.6.1.55" evidence="12"/>
<keyword evidence="6" id="KW-0227">DNA damage</keyword>
<dbReference type="InterPro" id="IPR022998">
    <property type="entry name" value="ThiamineP_synth_TenI"/>
</dbReference>
<accession>A0A4V2G324</accession>
<comment type="catalytic activity">
    <reaction evidence="10">
        <text>8-oxo-dGTP + H2O = 8-oxo-dGMP + diphosphate + H(+)</text>
        <dbReference type="Rhea" id="RHEA:31575"/>
        <dbReference type="ChEBI" id="CHEBI:15377"/>
        <dbReference type="ChEBI" id="CHEBI:15378"/>
        <dbReference type="ChEBI" id="CHEBI:33019"/>
        <dbReference type="ChEBI" id="CHEBI:63224"/>
        <dbReference type="ChEBI" id="CHEBI:77896"/>
        <dbReference type="EC" id="3.6.1.55"/>
    </reaction>
</comment>
<dbReference type="InterPro" id="IPR020476">
    <property type="entry name" value="Nudix_hydrolase"/>
</dbReference>
<keyword evidence="21" id="KW-1185">Reference proteome</keyword>
<protein>
    <recommendedName>
        <fullName evidence="13">8-oxo-dGTP diphosphatase</fullName>
        <ecNumber evidence="12">3.6.1.55</ecNumber>
    </recommendedName>
    <alternativeName>
        <fullName evidence="16">7,8-dihydro-8-oxoguanine-triphosphatase</fullName>
    </alternativeName>
    <alternativeName>
        <fullName evidence="15">Mutator protein MutT</fullName>
    </alternativeName>
    <alternativeName>
        <fullName evidence="14">dGTP pyrophosphohydrolase</fullName>
    </alternativeName>
</protein>
<keyword evidence="7" id="KW-0378">Hydrolase</keyword>
<dbReference type="PROSITE" id="PS51462">
    <property type="entry name" value="NUDIX"/>
    <property type="match status" value="1"/>
</dbReference>
<name>A0A4V2G324_9GAMM</name>
<dbReference type="SUPFAM" id="SSF51391">
    <property type="entry name" value="Thiamin phosphate synthase"/>
    <property type="match status" value="1"/>
</dbReference>
<comment type="cofactor">
    <cofactor evidence="1 18">
        <name>Mg(2+)</name>
        <dbReference type="ChEBI" id="CHEBI:18420"/>
    </cofactor>
</comment>
<dbReference type="GO" id="GO:0008413">
    <property type="term" value="F:8-oxo-7,8-dihydroguanosine triphosphate pyrophosphatase activity"/>
    <property type="evidence" value="ECO:0007669"/>
    <property type="project" value="InterPro"/>
</dbReference>
<evidence type="ECO:0000256" key="14">
    <source>
        <dbReference type="ARBA" id="ARBA00041592"/>
    </source>
</evidence>
<feature type="binding site" evidence="17">
    <location>
        <begin position="32"/>
        <end position="35"/>
    </location>
    <ligand>
        <name>8-oxo-dGTP</name>
        <dbReference type="ChEBI" id="CHEBI:77896"/>
    </ligand>
</feature>
<feature type="binding site" evidence="17">
    <location>
        <position position="117"/>
    </location>
    <ligand>
        <name>8-oxo-dGTP</name>
        <dbReference type="ChEBI" id="CHEBI:77896"/>
    </ligand>
</feature>
<keyword evidence="5 18" id="KW-0479">Metal-binding</keyword>
<dbReference type="Pfam" id="PF14815">
    <property type="entry name" value="NUDIX_4"/>
    <property type="match status" value="1"/>
</dbReference>
<dbReference type="FunFam" id="3.90.79.10:FF:000014">
    <property type="entry name" value="8-oxo-dGTP diphosphatase MutT"/>
    <property type="match status" value="1"/>
</dbReference>
<dbReference type="InterPro" id="IPR000086">
    <property type="entry name" value="NUDIX_hydrolase_dom"/>
</dbReference>
<evidence type="ECO:0000256" key="8">
    <source>
        <dbReference type="ARBA" id="ARBA00022842"/>
    </source>
</evidence>
<dbReference type="Gene3D" id="3.20.20.70">
    <property type="entry name" value="Aldolase class I"/>
    <property type="match status" value="1"/>
</dbReference>
<evidence type="ECO:0000313" key="20">
    <source>
        <dbReference type="EMBL" id="RZU35386.1"/>
    </source>
</evidence>
<sequence>MLRVVAAIIHNPQGEILIARRPLHKHQGGLWEFPGGKLEDGEEAAHALIRELQEELGITPTSFRPLLIVEHHYPDKSVRLEVWRVTGFDGEAHGAEGQPVAWVPPARLAEYDFPAANTPILKAAVLPEVYAITPDPLDIGGDLPGWLTPRLREGQWLLLRARSLSAESYAGLAAEIAGLCQACGARLMLHDRPDLLAQLPGHGVHLTASTLKALPEGWRRGDSGIGAEHYLSFSTHDQAELDKAWRLGADMVTLSPVRETPSHPGMPGMGWECWGSLAVGAGVPVYALGGMRREDVTLAHRYGGQGIAGIRGLFQD</sequence>
<dbReference type="EMBL" id="SHKX01000018">
    <property type="protein sequence ID" value="RZU35386.1"/>
    <property type="molecule type" value="Genomic_DNA"/>
</dbReference>
<dbReference type="CDD" id="cd03425">
    <property type="entry name" value="NUDIX_MutT_NudA_like"/>
    <property type="match status" value="1"/>
</dbReference>
<evidence type="ECO:0000259" key="19">
    <source>
        <dbReference type="PROSITE" id="PS51462"/>
    </source>
</evidence>
<gene>
    <name evidence="20" type="ORF">EV700_3339</name>
</gene>
<keyword evidence="3" id="KW-0515">Mutator protein</keyword>
<dbReference type="GO" id="GO:0009228">
    <property type="term" value="P:thiamine biosynthetic process"/>
    <property type="evidence" value="ECO:0007669"/>
    <property type="project" value="UniProtKB-KW"/>
</dbReference>
<dbReference type="InterPro" id="IPR036206">
    <property type="entry name" value="ThiamineP_synth_sf"/>
</dbReference>
<evidence type="ECO:0000256" key="15">
    <source>
        <dbReference type="ARBA" id="ARBA00041979"/>
    </source>
</evidence>
<feature type="binding site" evidence="18">
    <location>
        <position position="35"/>
    </location>
    <ligand>
        <name>Mg(2+)</name>
        <dbReference type="ChEBI" id="CHEBI:18420"/>
    </ligand>
</feature>
<dbReference type="PROSITE" id="PS00893">
    <property type="entry name" value="NUDIX_BOX"/>
    <property type="match status" value="1"/>
</dbReference>
<evidence type="ECO:0000256" key="3">
    <source>
        <dbReference type="ARBA" id="ARBA00022457"/>
    </source>
</evidence>
<keyword evidence="9" id="KW-0234">DNA repair</keyword>
<keyword evidence="8 18" id="KW-0460">Magnesium</keyword>
<evidence type="ECO:0000256" key="6">
    <source>
        <dbReference type="ARBA" id="ARBA00022763"/>
    </source>
</evidence>
<dbReference type="InterPro" id="IPR047127">
    <property type="entry name" value="MutT-like"/>
</dbReference>
<evidence type="ECO:0000256" key="5">
    <source>
        <dbReference type="ARBA" id="ARBA00022723"/>
    </source>
</evidence>
<dbReference type="Proteomes" id="UP000292423">
    <property type="component" value="Unassembled WGS sequence"/>
</dbReference>
<evidence type="ECO:0000256" key="2">
    <source>
        <dbReference type="ARBA" id="ARBA00005582"/>
    </source>
</evidence>
<evidence type="ECO:0000313" key="21">
    <source>
        <dbReference type="Proteomes" id="UP000292423"/>
    </source>
</evidence>
<dbReference type="InterPro" id="IPR003561">
    <property type="entry name" value="Mutator_MutT"/>
</dbReference>
<proteinExistence type="inferred from homology"/>
<dbReference type="RefSeq" id="WP_242610303.1">
    <property type="nucleotide sequence ID" value="NZ_SHKX01000018.1"/>
</dbReference>